<proteinExistence type="predicted"/>
<keyword evidence="1" id="KW-0472">Membrane</keyword>
<keyword evidence="3" id="KW-1185">Reference proteome</keyword>
<dbReference type="Proteomes" id="UP000626092">
    <property type="component" value="Unassembled WGS sequence"/>
</dbReference>
<evidence type="ECO:0000313" key="2">
    <source>
        <dbReference type="EMBL" id="KAF7126567.1"/>
    </source>
</evidence>
<dbReference type="EMBL" id="WJXA01000011">
    <property type="protein sequence ID" value="KAF7126567.1"/>
    <property type="molecule type" value="Genomic_DNA"/>
</dbReference>
<feature type="transmembrane region" description="Helical" evidence="1">
    <location>
        <begin position="148"/>
        <end position="172"/>
    </location>
</feature>
<evidence type="ECO:0000256" key="1">
    <source>
        <dbReference type="SAM" id="Phobius"/>
    </source>
</evidence>
<accession>A0A834G657</accession>
<evidence type="ECO:0000313" key="3">
    <source>
        <dbReference type="Proteomes" id="UP000626092"/>
    </source>
</evidence>
<keyword evidence="1" id="KW-1133">Transmembrane helix</keyword>
<evidence type="ECO:0008006" key="4">
    <source>
        <dbReference type="Google" id="ProtNLM"/>
    </source>
</evidence>
<keyword evidence="1" id="KW-0812">Transmembrane</keyword>
<gene>
    <name evidence="2" type="ORF">RHSIM_Rhsim11G0075900</name>
</gene>
<comment type="caution">
    <text evidence="2">The sequence shown here is derived from an EMBL/GenBank/DDBJ whole genome shotgun (WGS) entry which is preliminary data.</text>
</comment>
<feature type="transmembrane region" description="Helical" evidence="1">
    <location>
        <begin position="198"/>
        <end position="219"/>
    </location>
</feature>
<feature type="transmembrane region" description="Helical" evidence="1">
    <location>
        <begin position="114"/>
        <end position="136"/>
    </location>
</feature>
<organism evidence="2 3">
    <name type="scientific">Rhododendron simsii</name>
    <name type="common">Sims's rhododendron</name>
    <dbReference type="NCBI Taxonomy" id="118357"/>
    <lineage>
        <taxon>Eukaryota</taxon>
        <taxon>Viridiplantae</taxon>
        <taxon>Streptophyta</taxon>
        <taxon>Embryophyta</taxon>
        <taxon>Tracheophyta</taxon>
        <taxon>Spermatophyta</taxon>
        <taxon>Magnoliopsida</taxon>
        <taxon>eudicotyledons</taxon>
        <taxon>Gunneridae</taxon>
        <taxon>Pentapetalae</taxon>
        <taxon>asterids</taxon>
        <taxon>Ericales</taxon>
        <taxon>Ericaceae</taxon>
        <taxon>Ericoideae</taxon>
        <taxon>Rhodoreae</taxon>
        <taxon>Rhododendron</taxon>
    </lineage>
</organism>
<dbReference type="OrthoDB" id="1908649at2759"/>
<protein>
    <recommendedName>
        <fullName evidence="4">Transmembrane protein</fullName>
    </recommendedName>
</protein>
<sequence length="303" mass="34719">MDREQKHMQFLGLYDIYLESCKIIFNFRRIFGKISLAFILPLSLIFLANIAVSDSLSSQGAVFWLVQFVYLTFLLVFFVLSTSAVVYTVAGVYTGYDVTFGKVMSVIPKVCKRLMVTFLCAFLAIFLFNVLPIILWRVNIEHGDMDDFGFFLAIVILYVVVIVYMTVVWWLAGDVLELEDIEGIQAMTKSRNLIQGKMWITIVFLLKLEAAIYGIQILFESQVVHNRSFGVPVRLAFGFLCLLMLFSVLLFGLVTETVIHFVCKSYHHEDINKLSLSDRLDEVYQGEHIPTKPNDDQLEKIDV</sequence>
<name>A0A834G657_RHOSS</name>
<feature type="transmembrane region" description="Helical" evidence="1">
    <location>
        <begin position="231"/>
        <end position="254"/>
    </location>
</feature>
<reference evidence="2" key="1">
    <citation type="submission" date="2019-11" db="EMBL/GenBank/DDBJ databases">
        <authorList>
            <person name="Liu Y."/>
            <person name="Hou J."/>
            <person name="Li T.-Q."/>
            <person name="Guan C.-H."/>
            <person name="Wu X."/>
            <person name="Wu H.-Z."/>
            <person name="Ling F."/>
            <person name="Zhang R."/>
            <person name="Shi X.-G."/>
            <person name="Ren J.-P."/>
            <person name="Chen E.-F."/>
            <person name="Sun J.-M."/>
        </authorList>
    </citation>
    <scope>NUCLEOTIDE SEQUENCE</scope>
    <source>
        <strain evidence="2">Adult_tree_wgs_1</strain>
        <tissue evidence="2">Leaves</tissue>
    </source>
</reference>
<dbReference type="PANTHER" id="PTHR33133">
    <property type="entry name" value="OS08G0107100 PROTEIN-RELATED"/>
    <property type="match status" value="1"/>
</dbReference>
<feature type="transmembrane region" description="Helical" evidence="1">
    <location>
        <begin position="30"/>
        <end position="52"/>
    </location>
</feature>
<feature type="transmembrane region" description="Helical" evidence="1">
    <location>
        <begin position="64"/>
        <end position="93"/>
    </location>
</feature>
<dbReference type="PANTHER" id="PTHR33133:SF51">
    <property type="entry name" value="THH1_TOM1_TOM3 DOMAIN-CONTAINING PROTEIN"/>
    <property type="match status" value="1"/>
</dbReference>
<dbReference type="AlphaFoldDB" id="A0A834G657"/>